<evidence type="ECO:0000256" key="4">
    <source>
        <dbReference type="ARBA" id="ARBA00023136"/>
    </source>
</evidence>
<dbReference type="PANTHER" id="PTHR33048:SF47">
    <property type="entry name" value="INTEGRAL MEMBRANE PROTEIN-RELATED"/>
    <property type="match status" value="1"/>
</dbReference>
<evidence type="ECO:0000256" key="7">
    <source>
        <dbReference type="SAM" id="Phobius"/>
    </source>
</evidence>
<evidence type="ECO:0000256" key="2">
    <source>
        <dbReference type="ARBA" id="ARBA00022692"/>
    </source>
</evidence>
<evidence type="ECO:0000313" key="9">
    <source>
        <dbReference type="EMBL" id="KAF2788461.1"/>
    </source>
</evidence>
<dbReference type="OrthoDB" id="4525788at2759"/>
<evidence type="ECO:0000259" key="8">
    <source>
        <dbReference type="Pfam" id="PF20684"/>
    </source>
</evidence>
<sequence>MPPQSVAPTLIPPPVEINDTHKSYGVTAGLLVLGISSTLFTLLRLWYRFSTRTYGLDDYASIPALLLYILWTVMAVYVNLHAGVGKPLWEITVGEFSVWFKGILGSAWLYPIMSASIRVSILLFYLRIFGKTVPRFRYMIWTMLALQAVYVIVYSILPAFIAKPLRMVWHPLERHLYMNDWYYYYTQVALYSTSMAFDAILLFLPIYPVSQLQMTRKKRAGVITIFMLGACASIAAAYKLAIFVTQMARYTHINPTWLSYEMSTLVPPQFDVYGTTFWIPAQVEPSVALIGASLPGIRPIIRRASDRVSVAWHSTRWLSNSPSGNSSSTTSRKPQWNAQASHEPQPRLLDRDATAGEYYELRERGNMTKSADSDSEKVVAVGGTR</sequence>
<feature type="compositionally biased region" description="Polar residues" evidence="6">
    <location>
        <begin position="332"/>
        <end position="342"/>
    </location>
</feature>
<dbReference type="GO" id="GO:0016020">
    <property type="term" value="C:membrane"/>
    <property type="evidence" value="ECO:0007669"/>
    <property type="project" value="UniProtKB-SubCell"/>
</dbReference>
<evidence type="ECO:0000313" key="10">
    <source>
        <dbReference type="Proteomes" id="UP000799757"/>
    </source>
</evidence>
<evidence type="ECO:0000256" key="6">
    <source>
        <dbReference type="SAM" id="MobiDB-lite"/>
    </source>
</evidence>
<feature type="transmembrane region" description="Helical" evidence="7">
    <location>
        <begin position="59"/>
        <end position="78"/>
    </location>
</feature>
<evidence type="ECO:0000256" key="3">
    <source>
        <dbReference type="ARBA" id="ARBA00022989"/>
    </source>
</evidence>
<evidence type="ECO:0000256" key="5">
    <source>
        <dbReference type="ARBA" id="ARBA00038359"/>
    </source>
</evidence>
<dbReference type="InterPro" id="IPR052337">
    <property type="entry name" value="SAT4-like"/>
</dbReference>
<dbReference type="PANTHER" id="PTHR33048">
    <property type="entry name" value="PTH11-LIKE INTEGRAL MEMBRANE PROTEIN (AFU_ORTHOLOGUE AFUA_5G11245)"/>
    <property type="match status" value="1"/>
</dbReference>
<proteinExistence type="inferred from homology"/>
<feature type="compositionally biased region" description="Low complexity" evidence="6">
    <location>
        <begin position="319"/>
        <end position="331"/>
    </location>
</feature>
<feature type="region of interest" description="Disordered" evidence="6">
    <location>
        <begin position="318"/>
        <end position="385"/>
    </location>
</feature>
<name>A0A6A6WX21_9PLEO</name>
<comment type="subcellular location">
    <subcellularLocation>
        <location evidence="1">Membrane</location>
        <topology evidence="1">Multi-pass membrane protein</topology>
    </subcellularLocation>
</comment>
<feature type="transmembrane region" description="Helical" evidence="7">
    <location>
        <begin position="219"/>
        <end position="238"/>
    </location>
</feature>
<feature type="transmembrane region" description="Helical" evidence="7">
    <location>
        <begin position="138"/>
        <end position="162"/>
    </location>
</feature>
<keyword evidence="10" id="KW-1185">Reference proteome</keyword>
<feature type="transmembrane region" description="Helical" evidence="7">
    <location>
        <begin position="98"/>
        <end position="126"/>
    </location>
</feature>
<accession>A0A6A6WX21</accession>
<dbReference type="AlphaFoldDB" id="A0A6A6WX21"/>
<keyword evidence="2 7" id="KW-0812">Transmembrane</keyword>
<dbReference type="Proteomes" id="UP000799757">
    <property type="component" value="Unassembled WGS sequence"/>
</dbReference>
<organism evidence="9 10">
    <name type="scientific">Melanomma pulvis-pyrius CBS 109.77</name>
    <dbReference type="NCBI Taxonomy" id="1314802"/>
    <lineage>
        <taxon>Eukaryota</taxon>
        <taxon>Fungi</taxon>
        <taxon>Dikarya</taxon>
        <taxon>Ascomycota</taxon>
        <taxon>Pezizomycotina</taxon>
        <taxon>Dothideomycetes</taxon>
        <taxon>Pleosporomycetidae</taxon>
        <taxon>Pleosporales</taxon>
        <taxon>Melanommataceae</taxon>
        <taxon>Melanomma</taxon>
    </lineage>
</organism>
<feature type="compositionally biased region" description="Basic and acidic residues" evidence="6">
    <location>
        <begin position="344"/>
        <end position="377"/>
    </location>
</feature>
<dbReference type="EMBL" id="MU002213">
    <property type="protein sequence ID" value="KAF2788461.1"/>
    <property type="molecule type" value="Genomic_DNA"/>
</dbReference>
<comment type="similarity">
    <text evidence="5">Belongs to the SAT4 family.</text>
</comment>
<feature type="transmembrane region" description="Helical" evidence="7">
    <location>
        <begin position="182"/>
        <end position="207"/>
    </location>
</feature>
<reference evidence="9" key="1">
    <citation type="journal article" date="2020" name="Stud. Mycol.">
        <title>101 Dothideomycetes genomes: a test case for predicting lifestyles and emergence of pathogens.</title>
        <authorList>
            <person name="Haridas S."/>
            <person name="Albert R."/>
            <person name="Binder M."/>
            <person name="Bloem J."/>
            <person name="Labutti K."/>
            <person name="Salamov A."/>
            <person name="Andreopoulos B."/>
            <person name="Baker S."/>
            <person name="Barry K."/>
            <person name="Bills G."/>
            <person name="Bluhm B."/>
            <person name="Cannon C."/>
            <person name="Castanera R."/>
            <person name="Culley D."/>
            <person name="Daum C."/>
            <person name="Ezra D."/>
            <person name="Gonzalez J."/>
            <person name="Henrissat B."/>
            <person name="Kuo A."/>
            <person name="Liang C."/>
            <person name="Lipzen A."/>
            <person name="Lutzoni F."/>
            <person name="Magnuson J."/>
            <person name="Mondo S."/>
            <person name="Nolan M."/>
            <person name="Ohm R."/>
            <person name="Pangilinan J."/>
            <person name="Park H.-J."/>
            <person name="Ramirez L."/>
            <person name="Alfaro M."/>
            <person name="Sun H."/>
            <person name="Tritt A."/>
            <person name="Yoshinaga Y."/>
            <person name="Zwiers L.-H."/>
            <person name="Turgeon B."/>
            <person name="Goodwin S."/>
            <person name="Spatafora J."/>
            <person name="Crous P."/>
            <person name="Grigoriev I."/>
        </authorList>
    </citation>
    <scope>NUCLEOTIDE SEQUENCE</scope>
    <source>
        <strain evidence="9">CBS 109.77</strain>
    </source>
</reference>
<dbReference type="InterPro" id="IPR049326">
    <property type="entry name" value="Rhodopsin_dom_fungi"/>
</dbReference>
<keyword evidence="3 7" id="KW-1133">Transmembrane helix</keyword>
<feature type="domain" description="Rhodopsin" evidence="8">
    <location>
        <begin position="43"/>
        <end position="303"/>
    </location>
</feature>
<gene>
    <name evidence="9" type="ORF">K505DRAFT_314842</name>
</gene>
<protein>
    <recommendedName>
        <fullName evidence="8">Rhodopsin domain-containing protein</fullName>
    </recommendedName>
</protein>
<feature type="transmembrane region" description="Helical" evidence="7">
    <location>
        <begin position="24"/>
        <end position="47"/>
    </location>
</feature>
<keyword evidence="4 7" id="KW-0472">Membrane</keyword>
<dbReference type="Pfam" id="PF20684">
    <property type="entry name" value="Fung_rhodopsin"/>
    <property type="match status" value="1"/>
</dbReference>
<evidence type="ECO:0000256" key="1">
    <source>
        <dbReference type="ARBA" id="ARBA00004141"/>
    </source>
</evidence>